<feature type="transmembrane region" description="Helical" evidence="2">
    <location>
        <begin position="68"/>
        <end position="89"/>
    </location>
</feature>
<dbReference type="RefSeq" id="XP_024586548.1">
    <property type="nucleotide sequence ID" value="XM_024721451.1"/>
</dbReference>
<accession>A0A0N7L8L1</accession>
<dbReference type="PANTHER" id="PTHR36566">
    <property type="entry name" value="NICKEL INSERTION PROTEIN-RELATED"/>
    <property type="match status" value="1"/>
</dbReference>
<dbReference type="Pfam" id="PF01969">
    <property type="entry name" value="Ni_insertion"/>
    <property type="match status" value="1"/>
</dbReference>
<organism evidence="3 4">
    <name type="scientific">Plasmopara halstedii</name>
    <name type="common">Downy mildew of sunflower</name>
    <dbReference type="NCBI Taxonomy" id="4781"/>
    <lineage>
        <taxon>Eukaryota</taxon>
        <taxon>Sar</taxon>
        <taxon>Stramenopiles</taxon>
        <taxon>Oomycota</taxon>
        <taxon>Peronosporomycetes</taxon>
        <taxon>Peronosporales</taxon>
        <taxon>Peronosporaceae</taxon>
        <taxon>Plasmopara</taxon>
    </lineage>
</organism>
<evidence type="ECO:0000313" key="4">
    <source>
        <dbReference type="Proteomes" id="UP000054928"/>
    </source>
</evidence>
<dbReference type="OrthoDB" id="162192at2759"/>
<dbReference type="InterPro" id="IPR002822">
    <property type="entry name" value="Ni_insertion"/>
</dbReference>
<evidence type="ECO:0000256" key="1">
    <source>
        <dbReference type="ARBA" id="ARBA00022596"/>
    </source>
</evidence>
<sequence>MSGPIIAFIDCSAGIAGDMLLGALIDAGAPVEEIKRGLESLHGIKGEWGLSASRTQFIITKKRGLQRWAKLCTIIIATAGGTIMDMLMLRTLPLTVRM</sequence>
<proteinExistence type="predicted"/>
<evidence type="ECO:0000256" key="2">
    <source>
        <dbReference type="SAM" id="Phobius"/>
    </source>
</evidence>
<protein>
    <submittedName>
        <fullName evidence="3">Uncharacterized protein family UPF0272</fullName>
    </submittedName>
</protein>
<name>A0A0N7L8L1_PLAHL</name>
<evidence type="ECO:0000313" key="3">
    <source>
        <dbReference type="EMBL" id="CEG50179.1"/>
    </source>
</evidence>
<keyword evidence="4" id="KW-1185">Reference proteome</keyword>
<keyword evidence="2" id="KW-1133">Transmembrane helix</keyword>
<dbReference type="GeneID" id="36402959"/>
<keyword evidence="2" id="KW-0472">Membrane</keyword>
<dbReference type="AlphaFoldDB" id="A0A0N7L8L1"/>
<keyword evidence="2" id="KW-0812">Transmembrane</keyword>
<keyword evidence="1" id="KW-0533">Nickel</keyword>
<reference evidence="4" key="1">
    <citation type="submission" date="2014-09" db="EMBL/GenBank/DDBJ databases">
        <authorList>
            <person name="Sharma Rahul"/>
            <person name="Thines Marco"/>
        </authorList>
    </citation>
    <scope>NUCLEOTIDE SEQUENCE [LARGE SCALE GENOMIC DNA]</scope>
</reference>
<dbReference type="STRING" id="4781.A0A0N7L8L1"/>
<dbReference type="Proteomes" id="UP000054928">
    <property type="component" value="Unassembled WGS sequence"/>
</dbReference>
<dbReference type="PANTHER" id="PTHR36566:SF1">
    <property type="entry name" value="PYRIDINIUM-3,5-BISTHIOCARBOXYLIC ACID MONONUCLEOTIDE NICKEL INSERTION PROTEIN"/>
    <property type="match status" value="1"/>
</dbReference>
<dbReference type="EMBL" id="CCYD01003101">
    <property type="protein sequence ID" value="CEG50179.1"/>
    <property type="molecule type" value="Genomic_DNA"/>
</dbReference>